<evidence type="ECO:0000256" key="1">
    <source>
        <dbReference type="ARBA" id="ARBA00001933"/>
    </source>
</evidence>
<dbReference type="Gene3D" id="3.40.640.10">
    <property type="entry name" value="Type I PLP-dependent aspartate aminotransferase-like (Major domain)"/>
    <property type="match status" value="1"/>
</dbReference>
<accession>A0A644Y046</accession>
<dbReference type="Pfam" id="PF00155">
    <property type="entry name" value="Aminotran_1_2"/>
    <property type="match status" value="1"/>
</dbReference>
<organism evidence="7">
    <name type="scientific">bioreactor metagenome</name>
    <dbReference type="NCBI Taxonomy" id="1076179"/>
    <lineage>
        <taxon>unclassified sequences</taxon>
        <taxon>metagenomes</taxon>
        <taxon>ecological metagenomes</taxon>
    </lineage>
</organism>
<gene>
    <name evidence="7" type="primary">patA_33</name>
    <name evidence="7" type="ORF">SDC9_67862</name>
</gene>
<dbReference type="CDD" id="cd00609">
    <property type="entry name" value="AAT_like"/>
    <property type="match status" value="1"/>
</dbReference>
<proteinExistence type="inferred from homology"/>
<dbReference type="SUPFAM" id="SSF53383">
    <property type="entry name" value="PLP-dependent transferases"/>
    <property type="match status" value="1"/>
</dbReference>
<dbReference type="PANTHER" id="PTHR46383:SF4">
    <property type="entry name" value="AMINOTRANSFERASE"/>
    <property type="match status" value="1"/>
</dbReference>
<dbReference type="EMBL" id="VSSQ01003586">
    <property type="protein sequence ID" value="MPM21418.1"/>
    <property type="molecule type" value="Genomic_DNA"/>
</dbReference>
<feature type="domain" description="Aminotransferase class I/classII large" evidence="6">
    <location>
        <begin position="26"/>
        <end position="370"/>
    </location>
</feature>
<keyword evidence="3 7" id="KW-0032">Aminotransferase</keyword>
<comment type="similarity">
    <text evidence="2">Belongs to the class-I pyridoxal-phosphate-dependent aminotransferase family.</text>
</comment>
<keyword evidence="4 7" id="KW-0808">Transferase</keyword>
<comment type="caution">
    <text evidence="7">The sequence shown here is derived from an EMBL/GenBank/DDBJ whole genome shotgun (WGS) entry which is preliminary data.</text>
</comment>
<dbReference type="InterPro" id="IPR004838">
    <property type="entry name" value="NHTrfase_class1_PyrdxlP-BS"/>
</dbReference>
<dbReference type="Gene3D" id="3.90.1150.10">
    <property type="entry name" value="Aspartate Aminotransferase, domain 1"/>
    <property type="match status" value="1"/>
</dbReference>
<comment type="cofactor">
    <cofactor evidence="1">
        <name>pyridoxal 5'-phosphate</name>
        <dbReference type="ChEBI" id="CHEBI:597326"/>
    </cofactor>
</comment>
<keyword evidence="5" id="KW-0663">Pyridoxal phosphate</keyword>
<protein>
    <submittedName>
        <fullName evidence="7">Putative N-acetyl-LL-diaminopimelate aminotransferase</fullName>
        <ecNumber evidence="7">2.6.1.-</ecNumber>
    </submittedName>
</protein>
<evidence type="ECO:0000313" key="7">
    <source>
        <dbReference type="EMBL" id="MPM21418.1"/>
    </source>
</evidence>
<dbReference type="EC" id="2.6.1.-" evidence="7"/>
<dbReference type="InterPro" id="IPR015422">
    <property type="entry name" value="PyrdxlP-dep_Trfase_small"/>
</dbReference>
<dbReference type="InterPro" id="IPR015424">
    <property type="entry name" value="PyrdxlP-dep_Trfase"/>
</dbReference>
<evidence type="ECO:0000256" key="4">
    <source>
        <dbReference type="ARBA" id="ARBA00022679"/>
    </source>
</evidence>
<evidence type="ECO:0000256" key="2">
    <source>
        <dbReference type="ARBA" id="ARBA00007441"/>
    </source>
</evidence>
<dbReference type="GO" id="GO:0006520">
    <property type="term" value="P:amino acid metabolic process"/>
    <property type="evidence" value="ECO:0007669"/>
    <property type="project" value="InterPro"/>
</dbReference>
<evidence type="ECO:0000256" key="5">
    <source>
        <dbReference type="ARBA" id="ARBA00022898"/>
    </source>
</evidence>
<dbReference type="GO" id="GO:0008483">
    <property type="term" value="F:transaminase activity"/>
    <property type="evidence" value="ECO:0007669"/>
    <property type="project" value="UniProtKB-KW"/>
</dbReference>
<dbReference type="PANTHER" id="PTHR46383">
    <property type="entry name" value="ASPARTATE AMINOTRANSFERASE"/>
    <property type="match status" value="1"/>
</dbReference>
<sequence>MNKNLNNVEISGIRRFFNKVKDVEEAISLTLGQPDFKAPREIKEAMIKAIEEDRITYTDNFGLLELRNEICNYLSNRNINYDLKEVCVTVGGSEALYSTISSLINKGDKVLIPTPSYPAYENIVKILGGEVVNYELDEDFSINIGKLVSTIKKDKIKYMILSYPCNPTGAILSKGQYESLVEIIKSFEITVITDELYEALCYDKYYSIAMCDNIKDKVIYIGGFSKMFSVTGIRVGFIAATEKYLKEIAKVHQYNVSCTNSIGQYGVLEGLKNSLHTVEKMKEEFIKRKIYVENRLNSMGMDLYSPKGAFYIFPSIKRFNISSEEFCNKLLKEEKVACVPGDAFGCGGEGYIRISYCYSMDELKNALDKLEDHIRKNY</sequence>
<name>A0A644Y046_9ZZZZ</name>
<dbReference type="AlphaFoldDB" id="A0A644Y046"/>
<dbReference type="PROSITE" id="PS00105">
    <property type="entry name" value="AA_TRANSFER_CLASS_1"/>
    <property type="match status" value="1"/>
</dbReference>
<dbReference type="InterPro" id="IPR015421">
    <property type="entry name" value="PyrdxlP-dep_Trfase_major"/>
</dbReference>
<dbReference type="InterPro" id="IPR050596">
    <property type="entry name" value="AspAT/PAT-like"/>
</dbReference>
<dbReference type="InterPro" id="IPR004839">
    <property type="entry name" value="Aminotransferase_I/II_large"/>
</dbReference>
<evidence type="ECO:0000259" key="6">
    <source>
        <dbReference type="Pfam" id="PF00155"/>
    </source>
</evidence>
<dbReference type="GO" id="GO:0030170">
    <property type="term" value="F:pyridoxal phosphate binding"/>
    <property type="evidence" value="ECO:0007669"/>
    <property type="project" value="InterPro"/>
</dbReference>
<reference evidence="7" key="1">
    <citation type="submission" date="2019-08" db="EMBL/GenBank/DDBJ databases">
        <authorList>
            <person name="Kucharzyk K."/>
            <person name="Murdoch R.W."/>
            <person name="Higgins S."/>
            <person name="Loffler F."/>
        </authorList>
    </citation>
    <scope>NUCLEOTIDE SEQUENCE</scope>
</reference>
<evidence type="ECO:0000256" key="3">
    <source>
        <dbReference type="ARBA" id="ARBA00022576"/>
    </source>
</evidence>